<dbReference type="SMART" id="SM00368">
    <property type="entry name" value="LRR_RI"/>
    <property type="match status" value="11"/>
</dbReference>
<dbReference type="GO" id="GO:0050729">
    <property type="term" value="P:positive regulation of inflammatory response"/>
    <property type="evidence" value="ECO:0007669"/>
    <property type="project" value="TreeGrafter"/>
</dbReference>
<dbReference type="Pfam" id="PF13516">
    <property type="entry name" value="LRR_6"/>
    <property type="match status" value="3"/>
</dbReference>
<name>A0A9F2REC7_PYTBI</name>
<gene>
    <name evidence="2" type="primary">LOC103056221</name>
</gene>
<keyword evidence="1" id="KW-1185">Reference proteome</keyword>
<dbReference type="RefSeq" id="XP_007445164.1">
    <property type="nucleotide sequence ID" value="XM_007445102.1"/>
</dbReference>
<dbReference type="PANTHER" id="PTHR45690">
    <property type="entry name" value="NACHT, LRR AND PYD DOMAINS-CONTAINING PROTEIN 12"/>
    <property type="match status" value="1"/>
</dbReference>
<dbReference type="Gene3D" id="3.80.10.10">
    <property type="entry name" value="Ribonuclease Inhibitor"/>
    <property type="match status" value="3"/>
</dbReference>
<dbReference type="OMA" id="WQCGLTA"/>
<dbReference type="Proteomes" id="UP000695026">
    <property type="component" value="Unplaced"/>
</dbReference>
<evidence type="ECO:0000313" key="2">
    <source>
        <dbReference type="RefSeq" id="XP_007445164.1"/>
    </source>
</evidence>
<evidence type="ECO:0000313" key="1">
    <source>
        <dbReference type="Proteomes" id="UP000695026"/>
    </source>
</evidence>
<accession>A0A9F2REC7</accession>
<dbReference type="GeneID" id="103056221"/>
<proteinExistence type="predicted"/>
<dbReference type="KEGG" id="pbi:103056221"/>
<dbReference type="InterPro" id="IPR050637">
    <property type="entry name" value="NLRP_innate_immun_reg"/>
</dbReference>
<feature type="non-terminal residue" evidence="2">
    <location>
        <position position="425"/>
    </location>
</feature>
<feature type="non-terminal residue" evidence="2">
    <location>
        <position position="1"/>
    </location>
</feature>
<dbReference type="InterPro" id="IPR032675">
    <property type="entry name" value="LRR_dom_sf"/>
</dbReference>
<organism evidence="1 2">
    <name type="scientific">Python bivittatus</name>
    <name type="common">Burmese python</name>
    <name type="synonym">Python molurus bivittatus</name>
    <dbReference type="NCBI Taxonomy" id="176946"/>
    <lineage>
        <taxon>Eukaryota</taxon>
        <taxon>Metazoa</taxon>
        <taxon>Chordata</taxon>
        <taxon>Craniata</taxon>
        <taxon>Vertebrata</taxon>
        <taxon>Euteleostomi</taxon>
        <taxon>Lepidosauria</taxon>
        <taxon>Squamata</taxon>
        <taxon>Bifurcata</taxon>
        <taxon>Unidentata</taxon>
        <taxon>Episquamata</taxon>
        <taxon>Toxicofera</taxon>
        <taxon>Serpentes</taxon>
        <taxon>Henophidia</taxon>
        <taxon>Pythonidae</taxon>
        <taxon>Python</taxon>
    </lineage>
</organism>
<dbReference type="PANTHER" id="PTHR45690:SF4">
    <property type="entry name" value="NACHT, LRR AND PYD DOMAINS-CONTAINING PROTEIN 10"/>
    <property type="match status" value="1"/>
</dbReference>
<dbReference type="GO" id="GO:0005737">
    <property type="term" value="C:cytoplasm"/>
    <property type="evidence" value="ECO:0007669"/>
    <property type="project" value="TreeGrafter"/>
</dbReference>
<dbReference type="InterPro" id="IPR001611">
    <property type="entry name" value="Leu-rich_rpt"/>
</dbReference>
<protein>
    <submittedName>
        <fullName evidence="2">Ribonuclease inhibitor-like</fullName>
    </submittedName>
</protein>
<dbReference type="AlphaFoldDB" id="A0A9F2REC7"/>
<reference evidence="2" key="1">
    <citation type="submission" date="2025-08" db="UniProtKB">
        <authorList>
            <consortium name="RefSeq"/>
        </authorList>
    </citation>
    <scope>IDENTIFICATION</scope>
    <source>
        <tissue evidence="2">Liver</tissue>
    </source>
</reference>
<dbReference type="SUPFAM" id="SSF52047">
    <property type="entry name" value="RNI-like"/>
    <property type="match status" value="2"/>
</dbReference>
<dbReference type="OrthoDB" id="120976at2759"/>
<sequence length="425" mass="48748">HLLYWRKAWWIVELCPRHSWSRLLVCCRFRRGFLKESSCRHVAEVLKKNQRLRELYLSDGGINDVGIKLLSEGLKHPNCLLEKLRLYDEHLTKSCGECLAEVLRKNENLKELALAPCEIDDKGMELLCEGLKHPSCKLEKFWLRRGLLTGSSCRNLAEVLKKKQSLRELYLSDSGIHDEGIQLLCEGLKHPDCKLEKLWLSSVSLSLSHGRHLAEGLRQNQGLTELDLSHGTRDDTAFRYLCEGLKYPGCKLEKLRVFRGFLTTSQCRELANVFRRSETLRELALGYCQIGKQEMVVLCEGLKHPNCKLEKLCFSTWNLREFWCRHFGEILTLSQSLKELDLSPSDMDDGDLKLLCDGLKHPDCKLQTLRLTCCALTENCCKYLAEVLRENQGLKELALSPSDKDDKAFEGLCEGLKHPGCKLEK</sequence>